<sequence>MDAAKRVLSGTWGEVWLEGEKVSECYGLQAKITYNKEDVALCGQMGVDYKVKSYKGTGSLRMHKVSSRMAKLIGEKIRDGQDVRFTIISKLADPDSYGAERVVLKNAGFDDLTLADWEADTLGKVEAPFTFTNYEYLDTITEG</sequence>
<dbReference type="Gene3D" id="2.30.110.40">
    <property type="entry name" value="Phage tail tube protein"/>
    <property type="match status" value="1"/>
</dbReference>
<keyword evidence="2" id="KW-1185">Reference proteome</keyword>
<dbReference type="InterPro" id="IPR018989">
    <property type="entry name" value="DUF2001"/>
</dbReference>
<comment type="caution">
    <text evidence="1">The sequence shown here is derived from an EMBL/GenBank/DDBJ whole genome shotgun (WGS) entry which is preliminary data.</text>
</comment>
<organism evidence="1 2">
    <name type="scientific">Yanshouia hominis</name>
    <dbReference type="NCBI Taxonomy" id="2763673"/>
    <lineage>
        <taxon>Bacteria</taxon>
        <taxon>Bacillati</taxon>
        <taxon>Bacillota</taxon>
        <taxon>Clostridia</taxon>
        <taxon>Eubacteriales</taxon>
        <taxon>Oscillospiraceae</taxon>
        <taxon>Yanshouia</taxon>
    </lineage>
</organism>
<dbReference type="EMBL" id="JACRTB010000007">
    <property type="protein sequence ID" value="MBC8575821.1"/>
    <property type="molecule type" value="Genomic_DNA"/>
</dbReference>
<dbReference type="RefSeq" id="WP_262399391.1">
    <property type="nucleotide sequence ID" value="NZ_JACRTB010000007.1"/>
</dbReference>
<protein>
    <submittedName>
        <fullName evidence="1">Phage tail tube protein</fullName>
    </submittedName>
</protein>
<accession>A0ABR7NHE1</accession>
<reference evidence="1 2" key="1">
    <citation type="submission" date="2020-08" db="EMBL/GenBank/DDBJ databases">
        <title>Genome public.</title>
        <authorList>
            <person name="Liu C."/>
            <person name="Sun Q."/>
        </authorList>
    </citation>
    <scope>NUCLEOTIDE SEQUENCE [LARGE SCALE GENOMIC DNA]</scope>
    <source>
        <strain evidence="1 2">BX1</strain>
    </source>
</reference>
<dbReference type="Proteomes" id="UP000658131">
    <property type="component" value="Unassembled WGS sequence"/>
</dbReference>
<dbReference type="SUPFAM" id="SSF69279">
    <property type="entry name" value="Phage tail proteins"/>
    <property type="match status" value="1"/>
</dbReference>
<evidence type="ECO:0000313" key="1">
    <source>
        <dbReference type="EMBL" id="MBC8575821.1"/>
    </source>
</evidence>
<name>A0ABR7NHE1_9FIRM</name>
<dbReference type="InterPro" id="IPR038628">
    <property type="entry name" value="XkdM-like_sf"/>
</dbReference>
<dbReference type="Pfam" id="PF09393">
    <property type="entry name" value="DUF2001"/>
    <property type="match status" value="1"/>
</dbReference>
<gene>
    <name evidence="1" type="ORF">H8717_05265</name>
</gene>
<proteinExistence type="predicted"/>
<evidence type="ECO:0000313" key="2">
    <source>
        <dbReference type="Proteomes" id="UP000658131"/>
    </source>
</evidence>